<protein>
    <submittedName>
        <fullName evidence="1">YdgA family protein</fullName>
    </submittedName>
</protein>
<dbReference type="RefSeq" id="WP_045187693.1">
    <property type="nucleotide sequence ID" value="NZ_CP162607.1"/>
</dbReference>
<dbReference type="InterPro" id="IPR010352">
    <property type="entry name" value="DUF945"/>
</dbReference>
<gene>
    <name evidence="1" type="ORF">AB4Y39_15500</name>
</gene>
<accession>A0AB39HX78</accession>
<dbReference type="EMBL" id="CP162607">
    <property type="protein sequence ID" value="XDK35115.1"/>
    <property type="molecule type" value="Genomic_DNA"/>
</dbReference>
<dbReference type="AlphaFoldDB" id="A0AB39HX78"/>
<name>A0AB39HX78_9PSED</name>
<organism evidence="1">
    <name type="scientific">Pseudomonas sp. Hg7Tf</name>
    <dbReference type="NCBI Taxonomy" id="3236988"/>
    <lineage>
        <taxon>Bacteria</taxon>
        <taxon>Pseudomonadati</taxon>
        <taxon>Pseudomonadota</taxon>
        <taxon>Gammaproteobacteria</taxon>
        <taxon>Pseudomonadales</taxon>
        <taxon>Pseudomonadaceae</taxon>
        <taxon>Pseudomonas</taxon>
    </lineage>
</organism>
<reference evidence="1" key="1">
    <citation type="submission" date="2024-07" db="EMBL/GenBank/DDBJ databases">
        <title>Identification and characteristics of a novel species of coltsfoot's symbiotic bacteria.</title>
        <authorList>
            <person name="Juszczyk A."/>
            <person name="Jasielczuk I."/>
            <person name="Gurgul A."/>
            <person name="Rogala M."/>
            <person name="Kowalczyk A."/>
            <person name="Szmatola T."/>
            <person name="Kosecka-Strojek M."/>
            <person name="Arent Z."/>
            <person name="Latowski D."/>
        </authorList>
    </citation>
    <scope>NUCLEOTIDE SEQUENCE</scope>
    <source>
        <strain evidence="1">Hg7Tf</strain>
    </source>
</reference>
<proteinExistence type="predicted"/>
<sequence>MKKSVGVLSGLVVAVAAVCTAGAWYTGKQLPEVLEQAMAQANVQLKQSSGLSGKVTLELASLESHLFSSTAHYRVKVTELQGADASQSFELGFVDHIEHGPLPWSRVKALKLMPVMAASNYALEKDALTAEWFAASGEVPPVFGQSSLGYDGSTDGTLIMPPMQVTEVGGATTKFSGLAIQASGTRDGEQITFSGAAPSFSLDLVDKEIGPLKIELKNLSLDGNLTKTPYGFYVGSTDMVLDHFSAAKGEEQKVLLLKQLEQRSESRADGDQFGGKIVYKVGDISFDGKPVGSSAMVWNIKNIDMPAMQALLTWYQSRLPEFQAAAAQGQVLPSLPMTESEKNQVNANVQQLLAAKPQIALEDFSFKTANGESHFKLSVDLGKPSSLELPSAELYKQMITQVQSTLQVSKPMVGDLATLQARLQGQSDEQVLAQQASQTGEMLGMMAVQSQMATVQGNDILASVHYADGMVDFNGQKMTVEQFASLIMANLGGMPPREG</sequence>
<dbReference type="Pfam" id="PF06097">
    <property type="entry name" value="DUF945"/>
    <property type="match status" value="1"/>
</dbReference>
<evidence type="ECO:0000313" key="1">
    <source>
        <dbReference type="EMBL" id="XDK35115.1"/>
    </source>
</evidence>